<dbReference type="Pfam" id="PF18962">
    <property type="entry name" value="Por_Secre_tail"/>
    <property type="match status" value="1"/>
</dbReference>
<comment type="caution">
    <text evidence="4">The sequence shown here is derived from an EMBL/GenBank/DDBJ whole genome shotgun (WGS) entry which is preliminary data.</text>
</comment>
<dbReference type="EMBL" id="JAJAPX010000003">
    <property type="protein sequence ID" value="MCB4808620.1"/>
    <property type="molecule type" value="Genomic_DNA"/>
</dbReference>
<evidence type="ECO:0000313" key="4">
    <source>
        <dbReference type="EMBL" id="MCB4808620.1"/>
    </source>
</evidence>
<dbReference type="InterPro" id="IPR026444">
    <property type="entry name" value="Secre_tail"/>
</dbReference>
<gene>
    <name evidence="4" type="ORF">LG651_10175</name>
</gene>
<sequence>MKKITFFYFFAMMLIANSQNKLLSSIEEYNYDSNYNYFYGKNYEYDSNGNLLFETDFEQNNSIWEITGKTFFTYNTNNKLTSETYLKWNNTLEKFENYYRTLLTYDTNNNLIEIVYQESYENDVWENEEKYIYAYNEGHLIDYYYSYFFIDGEWSRYEDKTEVKYNSNDKISEIITYTGTEGNYIFDYKDIYTYNFNSQLVKSESFNWENNEWVNEYNESLEYNWDSNGNLINVVHNYNSSSNISEIYTYDTSKLMSNFMHPFINRSGFDYVLEGFPHYNKLLTYTDGFSRYTYNYDSSITLGTTQFEAKNDLSIYPNPATKTITINNTLDNISEIEIYNVLGKKVLTSITKTIDVSNLKSGIYLVSIMDNDGIKTTKRIIKQ</sequence>
<dbReference type="AlphaFoldDB" id="A0A9X1I694"/>
<dbReference type="Gene3D" id="2.40.128.720">
    <property type="match status" value="2"/>
</dbReference>
<evidence type="ECO:0000313" key="5">
    <source>
        <dbReference type="Proteomes" id="UP001139286"/>
    </source>
</evidence>
<name>A0A9X1I694_9FLAO</name>
<dbReference type="RefSeq" id="WP_226696017.1">
    <property type="nucleotide sequence ID" value="NZ_JAJAPX010000003.1"/>
</dbReference>
<evidence type="ECO:0000259" key="3">
    <source>
        <dbReference type="Pfam" id="PF18962"/>
    </source>
</evidence>
<reference evidence="4" key="1">
    <citation type="submission" date="2021-10" db="EMBL/GenBank/DDBJ databases">
        <title>Tamlana sargassums sp. nov., and Tamlana laminarinivorans sp. nov., two new bacteria isolated from the brown alga.</title>
        <authorList>
            <person name="Li J."/>
        </authorList>
    </citation>
    <scope>NUCLEOTIDE SEQUENCE</scope>
    <source>
        <strain evidence="4">62-3</strain>
    </source>
</reference>
<evidence type="ECO:0000256" key="1">
    <source>
        <dbReference type="ARBA" id="ARBA00022729"/>
    </source>
</evidence>
<organism evidence="4 5">
    <name type="scientific">Neotamlana sargassicola</name>
    <dbReference type="NCBI Taxonomy" id="2883125"/>
    <lineage>
        <taxon>Bacteria</taxon>
        <taxon>Pseudomonadati</taxon>
        <taxon>Bacteroidota</taxon>
        <taxon>Flavobacteriia</taxon>
        <taxon>Flavobacteriales</taxon>
        <taxon>Flavobacteriaceae</taxon>
        <taxon>Neotamlana</taxon>
    </lineage>
</organism>
<feature type="chain" id="PRO_5040800596" evidence="2">
    <location>
        <begin position="19"/>
        <end position="383"/>
    </location>
</feature>
<dbReference type="NCBIfam" id="TIGR04183">
    <property type="entry name" value="Por_Secre_tail"/>
    <property type="match status" value="1"/>
</dbReference>
<evidence type="ECO:0000256" key="2">
    <source>
        <dbReference type="SAM" id="SignalP"/>
    </source>
</evidence>
<dbReference type="Proteomes" id="UP001139286">
    <property type="component" value="Unassembled WGS sequence"/>
</dbReference>
<feature type="signal peptide" evidence="2">
    <location>
        <begin position="1"/>
        <end position="18"/>
    </location>
</feature>
<keyword evidence="1 2" id="KW-0732">Signal</keyword>
<keyword evidence="5" id="KW-1185">Reference proteome</keyword>
<protein>
    <submittedName>
        <fullName evidence="4">T9SS type A sorting domain-containing protein</fullName>
    </submittedName>
</protein>
<feature type="domain" description="Secretion system C-terminal sorting" evidence="3">
    <location>
        <begin position="315"/>
        <end position="381"/>
    </location>
</feature>
<proteinExistence type="predicted"/>
<accession>A0A9X1I694</accession>